<dbReference type="InterPro" id="IPR006308">
    <property type="entry name" value="Pol_III_a_PolC-type_gram_pos"/>
</dbReference>
<protein>
    <recommendedName>
        <fullName evidence="11">DNA polymerase III PolC-type</fullName>
        <shortName evidence="11">PolIII</shortName>
        <ecNumber evidence="11">2.7.7.7</ecNumber>
    </recommendedName>
</protein>
<dbReference type="Proteomes" id="UP000002020">
    <property type="component" value="Chromosome"/>
</dbReference>
<dbReference type="InterPro" id="IPR012337">
    <property type="entry name" value="RNaseH-like_sf"/>
</dbReference>
<dbReference type="Pfam" id="PF00929">
    <property type="entry name" value="RNase_T"/>
    <property type="match status" value="1"/>
</dbReference>
<dbReference type="SUPFAM" id="SSF53098">
    <property type="entry name" value="Ribonuclease H-like"/>
    <property type="match status" value="1"/>
</dbReference>
<dbReference type="NCBIfam" id="TIGR00573">
    <property type="entry name" value="dnaq"/>
    <property type="match status" value="1"/>
</dbReference>
<keyword evidence="6 11" id="KW-0540">Nuclease</keyword>
<dbReference type="GO" id="GO:0006261">
    <property type="term" value="P:DNA-templated DNA replication"/>
    <property type="evidence" value="ECO:0007669"/>
    <property type="project" value="UniProtKB-UniRule"/>
</dbReference>
<dbReference type="Pfam" id="PF14579">
    <property type="entry name" value="HHH_6"/>
    <property type="match status" value="1"/>
</dbReference>
<keyword evidence="2 11" id="KW-0963">Cytoplasm</keyword>
<dbReference type="CDD" id="cd07432">
    <property type="entry name" value="PHP_HisPPase"/>
    <property type="match status" value="1"/>
</dbReference>
<organism evidence="16">
    <name type="scientific">Phytoplasma mali (strain AT)</name>
    <dbReference type="NCBI Taxonomy" id="482235"/>
    <lineage>
        <taxon>Bacteria</taxon>
        <taxon>Bacillati</taxon>
        <taxon>Mycoplasmatota</taxon>
        <taxon>Mollicutes</taxon>
        <taxon>Acholeplasmatales</taxon>
        <taxon>Acholeplasmataceae</taxon>
        <taxon>Candidatus Phytoplasma</taxon>
        <taxon>16SrX (Apple proliferation group)</taxon>
    </lineage>
</organism>
<dbReference type="Gene3D" id="1.10.150.870">
    <property type="match status" value="1"/>
</dbReference>
<dbReference type="InterPro" id="IPR004013">
    <property type="entry name" value="PHP_dom"/>
</dbReference>
<dbReference type="Pfam" id="PF17657">
    <property type="entry name" value="DNA_pol3_finger"/>
    <property type="match status" value="1"/>
</dbReference>
<dbReference type="HOGENOM" id="CLU_003297_1_0_14"/>
<feature type="coiled-coil region" evidence="12">
    <location>
        <begin position="932"/>
        <end position="998"/>
    </location>
</feature>
<evidence type="ECO:0000256" key="8">
    <source>
        <dbReference type="ARBA" id="ARBA00022839"/>
    </source>
</evidence>
<dbReference type="PANTHER" id="PTHR32294:SF5">
    <property type="entry name" value="DNA POLYMERASE III POLC-TYPE"/>
    <property type="match status" value="1"/>
</dbReference>
<keyword evidence="8 11" id="KW-0269">Exonuclease</keyword>
<dbReference type="Pfam" id="PF07733">
    <property type="entry name" value="DNA_pol3_alpha"/>
    <property type="match status" value="2"/>
</dbReference>
<comment type="catalytic activity">
    <reaction evidence="10 11">
        <text>DNA(n) + a 2'-deoxyribonucleoside 5'-triphosphate = DNA(n+1) + diphosphate</text>
        <dbReference type="Rhea" id="RHEA:22508"/>
        <dbReference type="Rhea" id="RHEA-COMP:17339"/>
        <dbReference type="Rhea" id="RHEA-COMP:17340"/>
        <dbReference type="ChEBI" id="CHEBI:33019"/>
        <dbReference type="ChEBI" id="CHEBI:61560"/>
        <dbReference type="ChEBI" id="CHEBI:173112"/>
        <dbReference type="EC" id="2.7.7.7"/>
    </reaction>
</comment>
<comment type="function">
    <text evidence="1 11">Required for replicative DNA synthesis. This DNA polymerase also exhibits 3' to 5' exonuclease activity.</text>
</comment>
<dbReference type="FunFam" id="3.30.420.10:FF:000045">
    <property type="entry name" value="3'-5' exonuclease DinG"/>
    <property type="match status" value="1"/>
</dbReference>
<keyword evidence="4 11" id="KW-0548">Nucleotidyltransferase</keyword>
<dbReference type="EMBL" id="CU469464">
    <property type="protein sequence ID" value="CAP18268.1"/>
    <property type="molecule type" value="Genomic_DNA"/>
</dbReference>
<dbReference type="SMART" id="SM00481">
    <property type="entry name" value="POLIIIAc"/>
    <property type="match status" value="1"/>
</dbReference>
<dbReference type="InterPro" id="IPR013520">
    <property type="entry name" value="Ribonucl_H"/>
</dbReference>
<dbReference type="Gene3D" id="6.10.140.1510">
    <property type="match status" value="1"/>
</dbReference>
<reference evidence="15 16" key="1">
    <citation type="journal article" date="2008" name="BMC Genomics">
        <title>The linear chromosome of the plant-pathogenic mycoplasma 'Candidatus Phytoplasma mali'.</title>
        <authorList>
            <person name="Kube M."/>
            <person name="Schneider B."/>
            <person name="Kuhl H."/>
            <person name="Dandekar T."/>
            <person name="Heitmann K."/>
            <person name="Migdoll A.M."/>
            <person name="Reinhardt R."/>
            <person name="Seemueller E."/>
        </authorList>
    </citation>
    <scope>NUCLEOTIDE SEQUENCE [LARGE SCALE GENOMIC DNA]</scope>
    <source>
        <strain evidence="15 16">AT</strain>
    </source>
</reference>
<evidence type="ECO:0000256" key="3">
    <source>
        <dbReference type="ARBA" id="ARBA00022679"/>
    </source>
</evidence>
<comment type="subcellular location">
    <subcellularLocation>
        <location evidence="11">Cytoplasm</location>
    </subcellularLocation>
</comment>
<dbReference type="PANTHER" id="PTHR32294">
    <property type="entry name" value="DNA POLYMERASE III SUBUNIT ALPHA"/>
    <property type="match status" value="1"/>
</dbReference>
<dbReference type="InterPro" id="IPR003141">
    <property type="entry name" value="Pol/His_phosphatase_N"/>
</dbReference>
<keyword evidence="3 11" id="KW-0808">Transferase</keyword>
<dbReference type="InterPro" id="IPR036397">
    <property type="entry name" value="RNaseH_sf"/>
</dbReference>
<gene>
    <name evidence="11" type="primary">polC</name>
    <name evidence="15" type="synonym">polC1</name>
    <name evidence="15" type="ordered locus">ATP_00081</name>
</gene>
<dbReference type="Gene3D" id="1.10.150.700">
    <property type="entry name" value="PolC, middle finger domain"/>
    <property type="match status" value="1"/>
</dbReference>
<dbReference type="SMART" id="SM00479">
    <property type="entry name" value="EXOIII"/>
    <property type="match status" value="1"/>
</dbReference>
<keyword evidence="9 11" id="KW-0239">DNA-directed DNA polymerase</keyword>
<dbReference type="GO" id="GO:0008408">
    <property type="term" value="F:3'-5' exonuclease activity"/>
    <property type="evidence" value="ECO:0007669"/>
    <property type="project" value="UniProtKB-UniRule"/>
</dbReference>
<evidence type="ECO:0000256" key="10">
    <source>
        <dbReference type="ARBA" id="ARBA00049244"/>
    </source>
</evidence>
<keyword evidence="5 11" id="KW-0235">DNA replication</keyword>
<dbReference type="InterPro" id="IPR044923">
    <property type="entry name" value="PolC_middle_finger_sf"/>
</dbReference>
<evidence type="ECO:0000313" key="15">
    <source>
        <dbReference type="EMBL" id="CAP18268.1"/>
    </source>
</evidence>
<dbReference type="KEGG" id="pml:ATP_00081"/>
<dbReference type="InterPro" id="IPR011708">
    <property type="entry name" value="DNA_pol3_alpha_NTPase_dom"/>
</dbReference>
<dbReference type="Pfam" id="PF02811">
    <property type="entry name" value="PHP"/>
    <property type="match status" value="1"/>
</dbReference>
<dbReference type="eggNOG" id="COG2176">
    <property type="taxonomic scope" value="Bacteria"/>
</dbReference>
<dbReference type="CDD" id="cd06127">
    <property type="entry name" value="DEDDh"/>
    <property type="match status" value="1"/>
</dbReference>
<evidence type="ECO:0000256" key="1">
    <source>
        <dbReference type="ARBA" id="ARBA00003452"/>
    </source>
</evidence>
<sequence length="1522" mass="178157">MSSNKISQFLNSLVEKYSILDTNKINIKKVCIFEKLKKIKINLFITQKIDNFVALTKCLTELKEIIQKENNNQINDLKINYYFIFDKCYVNEHEYKYIFKLFKEDIKDYLKFKYIDKLEKYKDNVILNGDFFEILVESCDFIALINSEEYNNLEKFFKDNCNLKLKLKEFFLKDETNVIKKNIDNINLLYDLNELPFEKQNLQKFKDNYGNKIKIKGYILFPESRKCKNGSYQFSFFLCQSDNSIKILFYTKNKTKIKNLETELKKDKEIEINFSLDKKNIIYKEKILLNLTFNDKEIDFCYNILNTTPFYLMRKDDYPGQKRIEFHLHTKMSNLDAITSAKDYLEKAEEWGHKAIAFTDHNGIYAYPEIFKYSKDKKIKPIYGAELEFIEEKPIFITNHNKHSEFKDFILKNMEYVVFDIETTGFSKVRDKIIEISGFKIKNNIVIDQFYSLVNPEIDLPENIYLLTKIKNETLKNAPKILQVLPDFLKFIKNTCLVAHNASFDVSFIFEKSKQLNISFPLLPVIDTLALSQYYFSSFMKFFSLKRLAAKFKVKLEEHHRAKDDAKATTEIFMKILNLLENEYKVFTFYDLGDTLSSKYERTYDINVLVSNQIGYRNLFKVLSDALTNNFYKKPRVLKSVLHQYREGLLIGSGCYNGNVFEIALNDDLESLKKAISFYDYIEVQPPQSYNHLIYELGIEGKKIIEQTILKIIQESKKQKKIIIASGDVHYLHPYEKIYREIYINAKLIGGGLHKLSKYEIAQLPDNAFLTTQEMLDSFNFLDSEIAKEIVITNTNILNQKIEKIKIFPNKLFSLSDDAFKENLNIDSIKLEIKSIVNSKLTELYGKKPHDLIKDRINKEFEIINGDEKDPNSLNFSPIYYLSHLLVKKSLSDGYLVGSRGSIGSSLVAKLLEITEVNPLKPHYICPKCFFYTDIKIISQEKEQQIKNLEKNKNNLQIQINNLTIEKEQQIKNLEKNKNNLQIQINNLNQELNEIRKVYSGYDLPNKDCPNCGSGTKLKKDGNDIPFETFLGIEGNKIPDIDLNFAGDYQLKAHNYIKELLGKYNVFRAGTIQTVAERNAYGYIKGFLKDKQQFLNESEISRRTKVIQGVKRSTGQHPGGIVIVPKECSIYDITPIQYPANDKDSEWKTTHFDYHSFENNLLKLDILGHDDPIMIKFLMDYVEKNPQEFDFNKAQDIPLDDELVYKIFSEDNEIKGYTVLGIPEFGTVFVRRMLKDIVNKDSQKTILKFSDLVKISGLSHGTGVWTNNAEKLIDHNEKNHREFNEIIACRDDIMIQLIEKKIEPLKAFEIMEFIRKGLPSQNKEQWSEYKKIMKENQIEDWYIDSAKKIEYLFPKAHAVAYVIMAMRIAWFKFHKPLLFYSGYFSKRADHFDYDTMTSDKYNAIENKINFLNNNIKNSAKEANLLSILKVAKEFRNRKEKFQFFPIDLNKSEKNNFILVKNQGLLMPFITLDGLGPVAASRIIEERKIKPFTKKDFLKRSKVNKTIFSKIESMGLLNSLSDE</sequence>
<dbReference type="GO" id="GO:0003887">
    <property type="term" value="F:DNA-directed DNA polymerase activity"/>
    <property type="evidence" value="ECO:0007669"/>
    <property type="project" value="UniProtKB-UniRule"/>
</dbReference>
<keyword evidence="12" id="KW-0175">Coiled coil</keyword>
<dbReference type="InterPro" id="IPR004805">
    <property type="entry name" value="DnaE2/DnaE/PolC"/>
</dbReference>
<dbReference type="GO" id="GO:0003677">
    <property type="term" value="F:DNA binding"/>
    <property type="evidence" value="ECO:0007669"/>
    <property type="project" value="UniProtKB-UniRule"/>
</dbReference>
<evidence type="ECO:0000256" key="7">
    <source>
        <dbReference type="ARBA" id="ARBA00022801"/>
    </source>
</evidence>
<evidence type="ECO:0000256" key="4">
    <source>
        <dbReference type="ARBA" id="ARBA00022695"/>
    </source>
</evidence>
<comment type="similarity">
    <text evidence="11">Belongs to the DNA polymerase type-C family. PolC subfamily.</text>
</comment>
<dbReference type="Gene3D" id="3.30.420.10">
    <property type="entry name" value="Ribonuclease H-like superfamily/Ribonuclease H"/>
    <property type="match status" value="1"/>
</dbReference>
<evidence type="ECO:0000256" key="11">
    <source>
        <dbReference type="HAMAP-Rule" id="MF_00356"/>
    </source>
</evidence>
<proteinExistence type="inferred from homology"/>
<dbReference type="InterPro" id="IPR006054">
    <property type="entry name" value="DnaQ"/>
</dbReference>
<keyword evidence="16" id="KW-1185">Reference proteome</keyword>
<feature type="domain" description="Exonuclease" evidence="13">
    <location>
        <begin position="415"/>
        <end position="582"/>
    </location>
</feature>
<evidence type="ECO:0000256" key="6">
    <source>
        <dbReference type="ARBA" id="ARBA00022722"/>
    </source>
</evidence>
<dbReference type="Gene3D" id="3.20.20.140">
    <property type="entry name" value="Metal-dependent hydrolases"/>
    <property type="match status" value="2"/>
</dbReference>
<dbReference type="InterPro" id="IPR029460">
    <property type="entry name" value="DNAPol_HHH"/>
</dbReference>
<dbReference type="HAMAP" id="MF_00356">
    <property type="entry name" value="DNApol_PolC"/>
    <property type="match status" value="1"/>
</dbReference>
<evidence type="ECO:0000256" key="2">
    <source>
        <dbReference type="ARBA" id="ARBA00022490"/>
    </source>
</evidence>
<feature type="domain" description="Polymerase/histidinol phosphatase N-terminal" evidence="14">
    <location>
        <begin position="324"/>
        <end position="391"/>
    </location>
</feature>
<dbReference type="InterPro" id="IPR040982">
    <property type="entry name" value="DNA_pol3_finger"/>
</dbReference>
<evidence type="ECO:0000256" key="5">
    <source>
        <dbReference type="ARBA" id="ARBA00022705"/>
    </source>
</evidence>
<dbReference type="STRING" id="37692.ATP_00081"/>
<dbReference type="GO" id="GO:0005737">
    <property type="term" value="C:cytoplasm"/>
    <property type="evidence" value="ECO:0007669"/>
    <property type="project" value="UniProtKB-SubCell"/>
</dbReference>
<dbReference type="Gene3D" id="3.30.1900.20">
    <property type="match status" value="2"/>
</dbReference>
<name>B3R0A4_PHYMT</name>
<evidence type="ECO:0000259" key="13">
    <source>
        <dbReference type="SMART" id="SM00479"/>
    </source>
</evidence>
<evidence type="ECO:0000256" key="12">
    <source>
        <dbReference type="SAM" id="Coils"/>
    </source>
</evidence>
<dbReference type="CDD" id="cd07435">
    <property type="entry name" value="PHP_PolIIIA_POLC"/>
    <property type="match status" value="1"/>
</dbReference>
<accession>B3R0A4</accession>
<dbReference type="EC" id="2.7.7.7" evidence="11"/>
<evidence type="ECO:0000256" key="9">
    <source>
        <dbReference type="ARBA" id="ARBA00022932"/>
    </source>
</evidence>
<evidence type="ECO:0000259" key="14">
    <source>
        <dbReference type="SMART" id="SM00481"/>
    </source>
</evidence>
<keyword evidence="7 11" id="KW-0378">Hydrolase</keyword>
<evidence type="ECO:0000313" key="16">
    <source>
        <dbReference type="Proteomes" id="UP000002020"/>
    </source>
</evidence>